<protein>
    <submittedName>
        <fullName evidence="3">Uncharacterized protein</fullName>
    </submittedName>
</protein>
<keyword evidence="2" id="KW-0812">Transmembrane</keyword>
<evidence type="ECO:0000313" key="3">
    <source>
        <dbReference type="EMBL" id="SFM42273.1"/>
    </source>
</evidence>
<sequence length="193" mass="21783">MSSIHYREAWLLAARELEENRNENLWQQCLEACGRDPNEARARYLNTAAERYDRHLAQGRSEGSPHPDGQGGIPKEGARGGRKGLPWRERLLEPSPFNPLIAAVPLALTAFWWTLVYILVQTRPPFMVWGGLLMLVYVPSAAMLGYALVFALRYRLSPAFRQRREGEAEALAPWAMAALMAFGAISTYLLWAL</sequence>
<evidence type="ECO:0000256" key="2">
    <source>
        <dbReference type="SAM" id="Phobius"/>
    </source>
</evidence>
<gene>
    <name evidence="3" type="ORF">SAMN05421721_10567</name>
</gene>
<dbReference type="AlphaFoldDB" id="A0A1I4QRF3"/>
<keyword evidence="2" id="KW-1133">Transmembrane helix</keyword>
<feature type="region of interest" description="Disordered" evidence="1">
    <location>
        <begin position="57"/>
        <end position="81"/>
    </location>
</feature>
<keyword evidence="4" id="KW-1185">Reference proteome</keyword>
<reference evidence="3 4" key="1">
    <citation type="submission" date="2016-10" db="EMBL/GenBank/DDBJ databases">
        <authorList>
            <person name="de Groot N.N."/>
        </authorList>
    </citation>
    <scope>NUCLEOTIDE SEQUENCE [LARGE SCALE GENOMIC DNA]</scope>
    <source>
        <strain evidence="3 4">DSM 4180</strain>
    </source>
</reference>
<accession>A0A1I4QRF3</accession>
<proteinExistence type="predicted"/>
<feature type="transmembrane region" description="Helical" evidence="2">
    <location>
        <begin position="171"/>
        <end position="191"/>
    </location>
</feature>
<organism evidence="3 4">
    <name type="scientific">Ectothiorhodospira mobilis</name>
    <dbReference type="NCBI Taxonomy" id="195064"/>
    <lineage>
        <taxon>Bacteria</taxon>
        <taxon>Pseudomonadati</taxon>
        <taxon>Pseudomonadota</taxon>
        <taxon>Gammaproteobacteria</taxon>
        <taxon>Chromatiales</taxon>
        <taxon>Ectothiorhodospiraceae</taxon>
        <taxon>Ectothiorhodospira</taxon>
    </lineage>
</organism>
<evidence type="ECO:0000256" key="1">
    <source>
        <dbReference type="SAM" id="MobiDB-lite"/>
    </source>
</evidence>
<feature type="transmembrane region" description="Helical" evidence="2">
    <location>
        <begin position="126"/>
        <end position="150"/>
    </location>
</feature>
<evidence type="ECO:0000313" key="4">
    <source>
        <dbReference type="Proteomes" id="UP000199556"/>
    </source>
</evidence>
<dbReference type="EMBL" id="FOUO01000005">
    <property type="protein sequence ID" value="SFM42273.1"/>
    <property type="molecule type" value="Genomic_DNA"/>
</dbReference>
<dbReference type="RefSeq" id="WP_090484250.1">
    <property type="nucleotide sequence ID" value="NZ_FOUO01000005.1"/>
</dbReference>
<dbReference type="OrthoDB" id="5793372at2"/>
<dbReference type="Proteomes" id="UP000199556">
    <property type="component" value="Unassembled WGS sequence"/>
</dbReference>
<keyword evidence="2" id="KW-0472">Membrane</keyword>
<name>A0A1I4QRF3_ECTMO</name>
<feature type="transmembrane region" description="Helical" evidence="2">
    <location>
        <begin position="97"/>
        <end position="120"/>
    </location>
</feature>